<dbReference type="Gene3D" id="3.40.140.10">
    <property type="entry name" value="Cytidine Deaminase, domain 2"/>
    <property type="match status" value="1"/>
</dbReference>
<keyword evidence="1" id="KW-0482">Metalloprotease</keyword>
<evidence type="ECO:0000313" key="5">
    <source>
        <dbReference type="EMBL" id="QDU93377.1"/>
    </source>
</evidence>
<evidence type="ECO:0000256" key="1">
    <source>
        <dbReference type="ARBA" id="ARBA00023049"/>
    </source>
</evidence>
<evidence type="ECO:0000259" key="4">
    <source>
        <dbReference type="PROSITE" id="PS50249"/>
    </source>
</evidence>
<dbReference type="RefSeq" id="WP_145050131.1">
    <property type="nucleotide sequence ID" value="NZ_CP036433.1"/>
</dbReference>
<keyword evidence="3" id="KW-0472">Membrane</keyword>
<feature type="compositionally biased region" description="Acidic residues" evidence="2">
    <location>
        <begin position="311"/>
        <end position="322"/>
    </location>
</feature>
<feature type="region of interest" description="Disordered" evidence="2">
    <location>
        <begin position="280"/>
        <end position="322"/>
    </location>
</feature>
<keyword evidence="1" id="KW-0378">Hydrolase</keyword>
<keyword evidence="3" id="KW-0812">Transmembrane</keyword>
<dbReference type="Proteomes" id="UP000317648">
    <property type="component" value="Chromosome"/>
</dbReference>
<dbReference type="OrthoDB" id="3292458at2"/>
<proteinExistence type="predicted"/>
<dbReference type="GO" id="GO:0008237">
    <property type="term" value="F:metallopeptidase activity"/>
    <property type="evidence" value="ECO:0007669"/>
    <property type="project" value="UniProtKB-KW"/>
</dbReference>
<dbReference type="PROSITE" id="PS50249">
    <property type="entry name" value="MPN"/>
    <property type="match status" value="1"/>
</dbReference>
<feature type="compositionally biased region" description="Acidic residues" evidence="2">
    <location>
        <begin position="1"/>
        <end position="29"/>
    </location>
</feature>
<dbReference type="SUPFAM" id="SSF102712">
    <property type="entry name" value="JAB1/MPN domain"/>
    <property type="match status" value="1"/>
</dbReference>
<keyword evidence="3" id="KW-1133">Transmembrane helix</keyword>
<protein>
    <submittedName>
        <fullName evidence="5">Mov34/MPN/PAD-1 family protein</fullName>
    </submittedName>
</protein>
<feature type="domain" description="MPN" evidence="4">
    <location>
        <begin position="60"/>
        <end position="194"/>
    </location>
</feature>
<feature type="compositionally biased region" description="Basic and acidic residues" evidence="2">
    <location>
        <begin position="35"/>
        <end position="45"/>
    </location>
</feature>
<feature type="region of interest" description="Disordered" evidence="2">
    <location>
        <begin position="1"/>
        <end position="51"/>
    </location>
</feature>
<evidence type="ECO:0000313" key="6">
    <source>
        <dbReference type="Proteomes" id="UP000317648"/>
    </source>
</evidence>
<dbReference type="EMBL" id="CP036433">
    <property type="protein sequence ID" value="QDU93377.1"/>
    <property type="molecule type" value="Genomic_DNA"/>
</dbReference>
<gene>
    <name evidence="5" type="ORF">Pla8534_11570</name>
</gene>
<dbReference type="InterPro" id="IPR000555">
    <property type="entry name" value="JAMM/MPN+_dom"/>
</dbReference>
<organism evidence="5 6">
    <name type="scientific">Lignipirellula cremea</name>
    <dbReference type="NCBI Taxonomy" id="2528010"/>
    <lineage>
        <taxon>Bacteria</taxon>
        <taxon>Pseudomonadati</taxon>
        <taxon>Planctomycetota</taxon>
        <taxon>Planctomycetia</taxon>
        <taxon>Pirellulales</taxon>
        <taxon>Pirellulaceae</taxon>
        <taxon>Lignipirellula</taxon>
    </lineage>
</organism>
<dbReference type="AlphaFoldDB" id="A0A518DNF9"/>
<accession>A0A518DNF9</accession>
<reference evidence="5 6" key="1">
    <citation type="submission" date="2019-02" db="EMBL/GenBank/DDBJ databases">
        <title>Deep-cultivation of Planctomycetes and their phenomic and genomic characterization uncovers novel biology.</title>
        <authorList>
            <person name="Wiegand S."/>
            <person name="Jogler M."/>
            <person name="Boedeker C."/>
            <person name="Pinto D."/>
            <person name="Vollmers J."/>
            <person name="Rivas-Marin E."/>
            <person name="Kohn T."/>
            <person name="Peeters S.H."/>
            <person name="Heuer A."/>
            <person name="Rast P."/>
            <person name="Oberbeckmann S."/>
            <person name="Bunk B."/>
            <person name="Jeske O."/>
            <person name="Meyerdierks A."/>
            <person name="Storesund J.E."/>
            <person name="Kallscheuer N."/>
            <person name="Luecker S."/>
            <person name="Lage O.M."/>
            <person name="Pohl T."/>
            <person name="Merkel B.J."/>
            <person name="Hornburger P."/>
            <person name="Mueller R.-W."/>
            <person name="Bruemmer F."/>
            <person name="Labrenz M."/>
            <person name="Spormann A.M."/>
            <person name="Op den Camp H."/>
            <person name="Overmann J."/>
            <person name="Amann R."/>
            <person name="Jetten M.S.M."/>
            <person name="Mascher T."/>
            <person name="Medema M.H."/>
            <person name="Devos D.P."/>
            <person name="Kaster A.-K."/>
            <person name="Ovreas L."/>
            <person name="Rohde M."/>
            <person name="Galperin M.Y."/>
            <person name="Jogler C."/>
        </authorList>
    </citation>
    <scope>NUCLEOTIDE SEQUENCE [LARGE SCALE GENOMIC DNA]</scope>
    <source>
        <strain evidence="5 6">Pla85_3_4</strain>
    </source>
</reference>
<dbReference type="InterPro" id="IPR037518">
    <property type="entry name" value="MPN"/>
</dbReference>
<keyword evidence="6" id="KW-1185">Reference proteome</keyword>
<dbReference type="KEGG" id="lcre:Pla8534_11570"/>
<name>A0A518DNF9_9BACT</name>
<sequence>MDLNPDEQDPIEDETIREEAGEDSAEPDDASLPPDLDRAATDDWPARSIPPTAKTGAVRIVMRQSVLNQIHEHGLSSPDAEICGVFVGRGYRDPQGPFVYIEHIIRGQHSDSHAAQVTFTAETWNHIHNRLDADFPELRILGWYHTHPGFGVFLSGMDRFIQENYFSGSDQMAFVYDPHSGEEGLFVWREGEAVRDSFLIEPDEPEQPFPFSAATARDEPPATAGAGPLLTSELEERLARMENRQRLVFVCLAGVLLAALVASSAAALLSDFRLQRAFEQREERAPSFPPPNEQPLLHDAADRSQAPSAETPEDEPPEPERL</sequence>
<evidence type="ECO:0000256" key="3">
    <source>
        <dbReference type="SAM" id="Phobius"/>
    </source>
</evidence>
<keyword evidence="1" id="KW-0645">Protease</keyword>
<evidence type="ECO:0000256" key="2">
    <source>
        <dbReference type="SAM" id="MobiDB-lite"/>
    </source>
</evidence>
<feature type="transmembrane region" description="Helical" evidence="3">
    <location>
        <begin position="247"/>
        <end position="269"/>
    </location>
</feature>
<dbReference type="Pfam" id="PF01398">
    <property type="entry name" value="JAB"/>
    <property type="match status" value="1"/>
</dbReference>